<proteinExistence type="predicted"/>
<accession>A0A510X3M6</accession>
<sequence length="149" mass="16087">MERLERFHLVAGLVLDDALNGFPDYKPIDTIRIVETISGEKYPAQEYNPISGTLEPALSEHQEEIRSLCDSTISWLVDEGYLRGSSVASNIVVLTSKGQAVLGIRPLDEPDEPTFAEKLRSNVAQGAWSAVADSTKLLLLSGAGGALGF</sequence>
<dbReference type="RefSeq" id="WP_146801200.1">
    <property type="nucleotide sequence ID" value="NZ_BJUK01000003.1"/>
</dbReference>
<evidence type="ECO:0000313" key="1">
    <source>
        <dbReference type="EMBL" id="GEK46022.1"/>
    </source>
</evidence>
<comment type="caution">
    <text evidence="1">The sequence shown here is derived from an EMBL/GenBank/DDBJ whole genome shotgun (WGS) entry which is preliminary data.</text>
</comment>
<keyword evidence="2" id="KW-1185">Reference proteome</keyword>
<reference evidence="1 2" key="1">
    <citation type="submission" date="2019-07" db="EMBL/GenBank/DDBJ databases">
        <title>Whole genome shotgun sequence of Halomonas pacifica NBRC 102220.</title>
        <authorList>
            <person name="Hosoyama A."/>
            <person name="Uohara A."/>
            <person name="Ohji S."/>
            <person name="Ichikawa N."/>
        </authorList>
    </citation>
    <scope>NUCLEOTIDE SEQUENCE [LARGE SCALE GENOMIC DNA]</scope>
    <source>
        <strain evidence="1 2">NBRC 102220</strain>
    </source>
</reference>
<dbReference type="OrthoDB" id="6022075at2"/>
<organism evidence="1 2">
    <name type="scientific">Bisbaumannia pacifica</name>
    <dbReference type="NCBI Taxonomy" id="77098"/>
    <lineage>
        <taxon>Bacteria</taxon>
        <taxon>Pseudomonadati</taxon>
        <taxon>Pseudomonadota</taxon>
        <taxon>Gammaproteobacteria</taxon>
        <taxon>Oceanospirillales</taxon>
        <taxon>Halomonadaceae</taxon>
        <taxon>Bisbaumannia</taxon>
    </lineage>
</organism>
<evidence type="ECO:0000313" key="2">
    <source>
        <dbReference type="Proteomes" id="UP000321275"/>
    </source>
</evidence>
<dbReference type="AlphaFoldDB" id="A0A510X3M6"/>
<name>A0A510X3M6_9GAMM</name>
<gene>
    <name evidence="1" type="ORF">HPA02_03050</name>
</gene>
<protein>
    <submittedName>
        <fullName evidence="1">Uncharacterized protein</fullName>
    </submittedName>
</protein>
<dbReference type="EMBL" id="BJUK01000003">
    <property type="protein sequence ID" value="GEK46022.1"/>
    <property type="molecule type" value="Genomic_DNA"/>
</dbReference>
<dbReference type="Proteomes" id="UP000321275">
    <property type="component" value="Unassembled WGS sequence"/>
</dbReference>